<reference evidence="2" key="1">
    <citation type="journal article" date="2019" name="Int. J. Syst. Evol. Microbiol.">
        <title>The Global Catalogue of Microorganisms (GCM) 10K type strain sequencing project: providing services to taxonomists for standard genome sequencing and annotation.</title>
        <authorList>
            <consortium name="The Broad Institute Genomics Platform"/>
            <consortium name="The Broad Institute Genome Sequencing Center for Infectious Disease"/>
            <person name="Wu L."/>
            <person name="Ma J."/>
        </authorList>
    </citation>
    <scope>NUCLEOTIDE SEQUENCE [LARGE SCALE GENOMIC DNA]</scope>
    <source>
        <strain evidence="2">JCM 17805</strain>
    </source>
</reference>
<keyword evidence="2" id="KW-1185">Reference proteome</keyword>
<name>A0ABP8V4J2_9GAMM</name>
<dbReference type="Pfam" id="PF14460">
    <property type="entry name" value="Prok-E2_D"/>
    <property type="match status" value="1"/>
</dbReference>
<comment type="caution">
    <text evidence="1">The sequence shown here is derived from an EMBL/GenBank/DDBJ whole genome shotgun (WGS) entry which is preliminary data.</text>
</comment>
<dbReference type="InterPro" id="IPR032787">
    <property type="entry name" value="Prok-E2_D"/>
</dbReference>
<sequence>MVNIVDYDHAPIRPAPAPVPHTALIFYQSEGELMAVTRHSVSNSGHIGLGEIVDSNALSELVLSNTIADTGRLIPHNVLLNNGKHIIWHTKRQQRSMWIRQDRPRRLSVEYPPLLFVSSIDGRDVRIFGLPSNSRPTLTTRLYHAPLANIYEDGRLCQGTATLPSSVTLDNLADCESCLFDSQFTHINHSKTLKGCETSKKHFDYWVAKSKTREKVKASEMIFIGRLDNVLRGVL</sequence>
<evidence type="ECO:0000313" key="1">
    <source>
        <dbReference type="EMBL" id="GAA4649817.1"/>
    </source>
</evidence>
<protein>
    <recommendedName>
        <fullName evidence="3">PRTRC system protein B</fullName>
    </recommendedName>
</protein>
<dbReference type="Proteomes" id="UP001500604">
    <property type="component" value="Unassembled WGS sequence"/>
</dbReference>
<evidence type="ECO:0000313" key="2">
    <source>
        <dbReference type="Proteomes" id="UP001500604"/>
    </source>
</evidence>
<organism evidence="1 2">
    <name type="scientific">Kistimonas scapharcae</name>
    <dbReference type="NCBI Taxonomy" id="1036133"/>
    <lineage>
        <taxon>Bacteria</taxon>
        <taxon>Pseudomonadati</taxon>
        <taxon>Pseudomonadota</taxon>
        <taxon>Gammaproteobacteria</taxon>
        <taxon>Oceanospirillales</taxon>
        <taxon>Endozoicomonadaceae</taxon>
        <taxon>Kistimonas</taxon>
    </lineage>
</organism>
<dbReference type="RefSeq" id="WP_345195822.1">
    <property type="nucleotide sequence ID" value="NZ_BAABFL010000316.1"/>
</dbReference>
<evidence type="ECO:0008006" key="3">
    <source>
        <dbReference type="Google" id="ProtNLM"/>
    </source>
</evidence>
<gene>
    <name evidence="1" type="ORF">GCM10023116_20980</name>
</gene>
<accession>A0ABP8V4J2</accession>
<dbReference type="EMBL" id="BAABFL010000316">
    <property type="protein sequence ID" value="GAA4649817.1"/>
    <property type="molecule type" value="Genomic_DNA"/>
</dbReference>
<proteinExistence type="predicted"/>